<evidence type="ECO:0000313" key="2">
    <source>
        <dbReference type="Proteomes" id="UP001185092"/>
    </source>
</evidence>
<protein>
    <submittedName>
        <fullName evidence="1">Uncharacterized protein</fullName>
    </submittedName>
</protein>
<accession>A0AAE3XTQ4</accession>
<name>A0AAE3XTQ4_9BACT</name>
<reference evidence="1" key="1">
    <citation type="submission" date="2023-07" db="EMBL/GenBank/DDBJ databases">
        <title>Genomic Encyclopedia of Type Strains, Phase IV (KMG-IV): sequencing the most valuable type-strain genomes for metagenomic binning, comparative biology and taxonomic classification.</title>
        <authorList>
            <person name="Goeker M."/>
        </authorList>
    </citation>
    <scope>NUCLEOTIDE SEQUENCE</scope>
    <source>
        <strain evidence="1">DSM 26174</strain>
    </source>
</reference>
<dbReference type="Proteomes" id="UP001185092">
    <property type="component" value="Unassembled WGS sequence"/>
</dbReference>
<dbReference type="AlphaFoldDB" id="A0AAE3XTQ4"/>
<sequence length="187" mass="21981">MLSSFNKKFVDKCLPVFLRTPVRKAFINTALSPVFRMMEKTLKDFEYVKDRLIFKSIASEIRSLIVKHHGDKVQNITIDTRYNIPFRTSYPEDIDNFVEDDLYNYHIYNYKKNIARSFYLFDYSIHTESNNIHKTFIFNSLFKKLISFTVVITLAPDIDNPEAVKSSITNLVELRRIAGKTCKVLFV</sequence>
<dbReference type="EMBL" id="JAVDQD010000013">
    <property type="protein sequence ID" value="MDR6241883.1"/>
    <property type="molecule type" value="Genomic_DNA"/>
</dbReference>
<comment type="caution">
    <text evidence="1">The sequence shown here is derived from an EMBL/GenBank/DDBJ whole genome shotgun (WGS) entry which is preliminary data.</text>
</comment>
<organism evidence="1 2">
    <name type="scientific">Aureibacter tunicatorum</name>
    <dbReference type="NCBI Taxonomy" id="866807"/>
    <lineage>
        <taxon>Bacteria</taxon>
        <taxon>Pseudomonadati</taxon>
        <taxon>Bacteroidota</taxon>
        <taxon>Cytophagia</taxon>
        <taxon>Cytophagales</taxon>
        <taxon>Persicobacteraceae</taxon>
        <taxon>Aureibacter</taxon>
    </lineage>
</organism>
<dbReference type="RefSeq" id="WP_309943058.1">
    <property type="nucleotide sequence ID" value="NZ_AP025310.1"/>
</dbReference>
<evidence type="ECO:0000313" key="1">
    <source>
        <dbReference type="EMBL" id="MDR6241883.1"/>
    </source>
</evidence>
<keyword evidence="2" id="KW-1185">Reference proteome</keyword>
<proteinExistence type="predicted"/>
<gene>
    <name evidence="1" type="ORF">HNQ88_004970</name>
</gene>